<keyword evidence="3 10" id="KW-0132">Cell division</keyword>
<evidence type="ECO:0000256" key="3">
    <source>
        <dbReference type="ARBA" id="ARBA00022618"/>
    </source>
</evidence>
<evidence type="ECO:0000256" key="7">
    <source>
        <dbReference type="ARBA" id="ARBA00022984"/>
    </source>
</evidence>
<gene>
    <name evidence="10" type="primary">murF</name>
    <name evidence="15" type="ORF">BLEM_0212</name>
</gene>
<dbReference type="GO" id="GO:0047480">
    <property type="term" value="F:UDP-N-acetylmuramoyl-tripeptide-D-alanyl-D-alanine ligase activity"/>
    <property type="evidence" value="ECO:0007669"/>
    <property type="project" value="UniProtKB-UniRule"/>
</dbReference>
<feature type="domain" description="Mur ligase C-terminal" evidence="13">
    <location>
        <begin position="336"/>
        <end position="475"/>
    </location>
</feature>
<dbReference type="GO" id="GO:0005524">
    <property type="term" value="F:ATP binding"/>
    <property type="evidence" value="ECO:0007669"/>
    <property type="project" value="UniProtKB-UniRule"/>
</dbReference>
<proteinExistence type="inferred from homology"/>
<keyword evidence="1 10" id="KW-0963">Cytoplasm</keyword>
<feature type="binding site" evidence="10">
    <location>
        <begin position="119"/>
        <end position="125"/>
    </location>
    <ligand>
        <name>ATP</name>
        <dbReference type="ChEBI" id="CHEBI:30616"/>
    </ligand>
</feature>
<reference evidence="15 16" key="1">
    <citation type="journal article" date="2017" name="BMC Genomics">
        <title>Comparative genomic and phylogenomic analyses of the Bifidobacteriaceae family.</title>
        <authorList>
            <person name="Lugli G.A."/>
            <person name="Milani C."/>
            <person name="Turroni F."/>
            <person name="Duranti S."/>
            <person name="Mancabelli L."/>
            <person name="Mangifesta M."/>
            <person name="Ferrario C."/>
            <person name="Modesto M."/>
            <person name="Mattarelli P."/>
            <person name="Jiri K."/>
            <person name="van Sinderen D."/>
            <person name="Ventura M."/>
        </authorList>
    </citation>
    <scope>NUCLEOTIDE SEQUENCE [LARGE SCALE GENOMIC DNA]</scope>
    <source>
        <strain evidence="15 16">DSM 28807</strain>
    </source>
</reference>
<evidence type="ECO:0000259" key="14">
    <source>
        <dbReference type="Pfam" id="PF08245"/>
    </source>
</evidence>
<evidence type="ECO:0000256" key="6">
    <source>
        <dbReference type="ARBA" id="ARBA00022960"/>
    </source>
</evidence>
<keyword evidence="2 10" id="KW-0436">Ligase</keyword>
<dbReference type="RefSeq" id="WP_072725150.1">
    <property type="nucleotide sequence ID" value="NZ_BDIS01000013.1"/>
</dbReference>
<dbReference type="Pfam" id="PF01225">
    <property type="entry name" value="Mur_ligase"/>
    <property type="match status" value="1"/>
</dbReference>
<keyword evidence="16" id="KW-1185">Reference proteome</keyword>
<dbReference type="UniPathway" id="UPA00219"/>
<dbReference type="GO" id="GO:0008360">
    <property type="term" value="P:regulation of cell shape"/>
    <property type="evidence" value="ECO:0007669"/>
    <property type="project" value="UniProtKB-KW"/>
</dbReference>
<dbReference type="SUPFAM" id="SSF63418">
    <property type="entry name" value="MurE/MurF N-terminal domain"/>
    <property type="match status" value="1"/>
</dbReference>
<name>A0A261FWE9_9BIFI</name>
<comment type="catalytic activity">
    <reaction evidence="10 11">
        <text>D-alanyl-D-alanine + UDP-N-acetyl-alpha-D-muramoyl-L-alanyl-gamma-D-glutamyl-meso-2,6-diaminopimelate + ATP = UDP-N-acetyl-alpha-D-muramoyl-L-alanyl-gamma-D-glutamyl-meso-2,6-diaminopimeloyl-D-alanyl-D-alanine + ADP + phosphate + H(+)</text>
        <dbReference type="Rhea" id="RHEA:28374"/>
        <dbReference type="ChEBI" id="CHEBI:15378"/>
        <dbReference type="ChEBI" id="CHEBI:30616"/>
        <dbReference type="ChEBI" id="CHEBI:43474"/>
        <dbReference type="ChEBI" id="CHEBI:57822"/>
        <dbReference type="ChEBI" id="CHEBI:61386"/>
        <dbReference type="ChEBI" id="CHEBI:83905"/>
        <dbReference type="ChEBI" id="CHEBI:456216"/>
        <dbReference type="EC" id="6.3.2.10"/>
    </reaction>
</comment>
<keyword evidence="6 10" id="KW-0133">Cell shape</keyword>
<evidence type="ECO:0000256" key="11">
    <source>
        <dbReference type="RuleBase" id="RU004136"/>
    </source>
</evidence>
<dbReference type="Pfam" id="PF02875">
    <property type="entry name" value="Mur_ligase_C"/>
    <property type="match status" value="1"/>
</dbReference>
<evidence type="ECO:0000313" key="16">
    <source>
        <dbReference type="Proteomes" id="UP000216352"/>
    </source>
</evidence>
<feature type="domain" description="Mur ligase central" evidence="14">
    <location>
        <begin position="118"/>
        <end position="307"/>
    </location>
</feature>
<dbReference type="GO" id="GO:0005737">
    <property type="term" value="C:cytoplasm"/>
    <property type="evidence" value="ECO:0007669"/>
    <property type="project" value="UniProtKB-SubCell"/>
</dbReference>
<comment type="subcellular location">
    <subcellularLocation>
        <location evidence="10 11">Cytoplasm</location>
    </subcellularLocation>
</comment>
<keyword evidence="9 10" id="KW-0961">Cell wall biogenesis/degradation</keyword>
<dbReference type="GO" id="GO:0008766">
    <property type="term" value="F:UDP-N-acetylmuramoylalanyl-D-glutamyl-2,6-diaminopimelate-D-alanyl-D-alanine ligase activity"/>
    <property type="evidence" value="ECO:0007669"/>
    <property type="project" value="RHEA"/>
</dbReference>
<dbReference type="Gene3D" id="3.40.1190.10">
    <property type="entry name" value="Mur-like, catalytic domain"/>
    <property type="match status" value="1"/>
</dbReference>
<dbReference type="PANTHER" id="PTHR43024:SF1">
    <property type="entry name" value="UDP-N-ACETYLMURAMOYL-TRIPEPTIDE--D-ALANYL-D-ALANINE LIGASE"/>
    <property type="match status" value="1"/>
</dbReference>
<dbReference type="Gene3D" id="3.40.1390.10">
    <property type="entry name" value="MurE/MurF, N-terminal domain"/>
    <property type="match status" value="1"/>
</dbReference>
<dbReference type="NCBIfam" id="TIGR01143">
    <property type="entry name" value="murF"/>
    <property type="match status" value="1"/>
</dbReference>
<dbReference type="InterPro" id="IPR000713">
    <property type="entry name" value="Mur_ligase_N"/>
</dbReference>
<protein>
    <recommendedName>
        <fullName evidence="10 11">UDP-N-acetylmuramoyl-tripeptide--D-alanyl-D-alanine ligase</fullName>
        <ecNumber evidence="10 11">6.3.2.10</ecNumber>
    </recommendedName>
    <alternativeName>
        <fullName evidence="10">D-alanyl-D-alanine-adding enzyme</fullName>
    </alternativeName>
</protein>
<dbReference type="OrthoDB" id="9800958at2"/>
<organism evidence="15 16">
    <name type="scientific">Bifidobacterium lemurum</name>
    <dbReference type="NCBI Taxonomy" id="1603886"/>
    <lineage>
        <taxon>Bacteria</taxon>
        <taxon>Bacillati</taxon>
        <taxon>Actinomycetota</taxon>
        <taxon>Actinomycetes</taxon>
        <taxon>Bifidobacteriales</taxon>
        <taxon>Bifidobacteriaceae</taxon>
        <taxon>Bifidobacterium</taxon>
    </lineage>
</organism>
<dbReference type="SUPFAM" id="SSF53623">
    <property type="entry name" value="MurD-like peptide ligases, catalytic domain"/>
    <property type="match status" value="1"/>
</dbReference>
<dbReference type="InterPro" id="IPR036615">
    <property type="entry name" value="Mur_ligase_C_dom_sf"/>
</dbReference>
<dbReference type="InterPro" id="IPR004101">
    <property type="entry name" value="Mur_ligase_C"/>
</dbReference>
<dbReference type="HAMAP" id="MF_02019">
    <property type="entry name" value="MurF"/>
    <property type="match status" value="1"/>
</dbReference>
<evidence type="ECO:0000313" key="15">
    <source>
        <dbReference type="EMBL" id="OZG63509.1"/>
    </source>
</evidence>
<evidence type="ECO:0000256" key="10">
    <source>
        <dbReference type="HAMAP-Rule" id="MF_02019"/>
    </source>
</evidence>
<dbReference type="InterPro" id="IPR005863">
    <property type="entry name" value="UDP-N-AcMur_synth"/>
</dbReference>
<evidence type="ECO:0000259" key="13">
    <source>
        <dbReference type="Pfam" id="PF02875"/>
    </source>
</evidence>
<keyword evidence="8 10" id="KW-0131">Cell cycle</keyword>
<dbReference type="PANTHER" id="PTHR43024">
    <property type="entry name" value="UDP-N-ACETYLMURAMOYL-TRIPEPTIDE--D-ALANYL-D-ALANINE LIGASE"/>
    <property type="match status" value="1"/>
</dbReference>
<dbReference type="EMBL" id="MWWX01000001">
    <property type="protein sequence ID" value="OZG63509.1"/>
    <property type="molecule type" value="Genomic_DNA"/>
</dbReference>
<dbReference type="EC" id="6.3.2.10" evidence="10 11"/>
<sequence length="494" mass="50588">MVPMSVEVIAQAVSGRLVPPARRDVGSALGVSVVSDSRQVGEGSVFVAIKGERVDGHDFVPTLAQAGAVAAIVDHPVDGAQVAQIVVDDTVAALGALAARNIALRKAMDEPFDIIGLTGSVGKTTTKDLLSALLGRLGDTVAPVGSFNNEIGLPLTALKVDRDTRFFVAEMGASHLGEIASLTRIAPPDVAIVLKVGVAHLGEFGSREHVAQAKSEIVRGLVPGGLAVLNADDDHAAAMADLAEGGVLWFGVDHTDADHTVSAADIVMDERDRAGFVMRTPEGEAPVRLGISGRHNVMNALAAAGVALHFGMSPTDIAETLGAQQRISPHRMAVSQVTRGAAGFTLIDDSFNANPDSMKAGLDGLAAWGADKPLYRVAVLGAMLELGGDGAELHAQVGAYAASLGVDAIVAVGGSGDASLDALAEALAEGAKKERVDAGDDKVSIDLVSDIDQADRLVMDMAASHPDAVVLLKGSHASGLSALAERWAAGTNNR</sequence>
<dbReference type="InterPro" id="IPR035911">
    <property type="entry name" value="MurE/MurF_N"/>
</dbReference>
<dbReference type="InterPro" id="IPR051046">
    <property type="entry name" value="MurCDEF_CellWall_CoF430Synth"/>
</dbReference>
<evidence type="ECO:0000256" key="1">
    <source>
        <dbReference type="ARBA" id="ARBA00022490"/>
    </source>
</evidence>
<dbReference type="STRING" id="1603886.GCA_001895165_01013"/>
<dbReference type="GO" id="GO:0051301">
    <property type="term" value="P:cell division"/>
    <property type="evidence" value="ECO:0007669"/>
    <property type="project" value="UniProtKB-KW"/>
</dbReference>
<comment type="pathway">
    <text evidence="10 11">Cell wall biogenesis; peptidoglycan biosynthesis.</text>
</comment>
<dbReference type="GO" id="GO:0009252">
    <property type="term" value="P:peptidoglycan biosynthetic process"/>
    <property type="evidence" value="ECO:0007669"/>
    <property type="project" value="UniProtKB-UniRule"/>
</dbReference>
<evidence type="ECO:0000256" key="2">
    <source>
        <dbReference type="ARBA" id="ARBA00022598"/>
    </source>
</evidence>
<dbReference type="Pfam" id="PF08245">
    <property type="entry name" value="Mur_ligase_M"/>
    <property type="match status" value="1"/>
</dbReference>
<comment type="caution">
    <text evidence="15">The sequence shown here is derived from an EMBL/GenBank/DDBJ whole genome shotgun (WGS) entry which is preliminary data.</text>
</comment>
<dbReference type="SUPFAM" id="SSF53244">
    <property type="entry name" value="MurD-like peptide ligases, peptide-binding domain"/>
    <property type="match status" value="1"/>
</dbReference>
<dbReference type="Proteomes" id="UP000216352">
    <property type="component" value="Unassembled WGS sequence"/>
</dbReference>
<evidence type="ECO:0000259" key="12">
    <source>
        <dbReference type="Pfam" id="PF01225"/>
    </source>
</evidence>
<evidence type="ECO:0000256" key="9">
    <source>
        <dbReference type="ARBA" id="ARBA00023316"/>
    </source>
</evidence>
<dbReference type="InterPro" id="IPR013221">
    <property type="entry name" value="Mur_ligase_cen"/>
</dbReference>
<dbReference type="InterPro" id="IPR036565">
    <property type="entry name" value="Mur-like_cat_sf"/>
</dbReference>
<dbReference type="GO" id="GO:0071555">
    <property type="term" value="P:cell wall organization"/>
    <property type="evidence" value="ECO:0007669"/>
    <property type="project" value="UniProtKB-KW"/>
</dbReference>
<dbReference type="AlphaFoldDB" id="A0A261FWE9"/>
<keyword evidence="5 10" id="KW-0067">ATP-binding</keyword>
<accession>A0A261FWE9</accession>
<evidence type="ECO:0000256" key="5">
    <source>
        <dbReference type="ARBA" id="ARBA00022840"/>
    </source>
</evidence>
<comment type="function">
    <text evidence="10 11">Involved in cell wall formation. Catalyzes the final step in the synthesis of UDP-N-acetylmuramoyl-pentapeptide, the precursor of murein.</text>
</comment>
<evidence type="ECO:0000256" key="8">
    <source>
        <dbReference type="ARBA" id="ARBA00023306"/>
    </source>
</evidence>
<keyword evidence="4 10" id="KW-0547">Nucleotide-binding</keyword>
<dbReference type="Gene3D" id="3.90.190.20">
    <property type="entry name" value="Mur ligase, C-terminal domain"/>
    <property type="match status" value="1"/>
</dbReference>
<evidence type="ECO:0000256" key="4">
    <source>
        <dbReference type="ARBA" id="ARBA00022741"/>
    </source>
</evidence>
<comment type="similarity">
    <text evidence="10">Belongs to the MurCDEF family. MurF subfamily.</text>
</comment>
<feature type="domain" description="Mur ligase N-terminal catalytic" evidence="12">
    <location>
        <begin position="34"/>
        <end position="100"/>
    </location>
</feature>
<keyword evidence="7 10" id="KW-0573">Peptidoglycan synthesis</keyword>